<gene>
    <name evidence="2" type="ORF">IQ230_07990</name>
    <name evidence="3" type="ORF">IQ230_24920</name>
    <name evidence="4" type="ORF">IQ230_25425</name>
</gene>
<sequence length="228" mass="26792">MKCPQCDSSNLRKDGHQNGKQRFECKDCGRLFRESYQVKGYHSQVKKICLQMYLNGMGFRAIERVTGIHHTTIINWVKESAQELPEDEQEQPTVAELDELQTYVGCKTDKIWLWTAINHHAPGILAMEVGDRSGQTFAKLWQRIQTWKSRRYLTDGYCVYANYLNPKKHLVLPKILLTRVEGENTRLRHYLARLHRATLCYSKSLEMLRYSVRLLMHYLRFKTLPLAT</sequence>
<dbReference type="Pfam" id="PF03400">
    <property type="entry name" value="DDE_Tnp_IS1"/>
    <property type="match status" value="1"/>
</dbReference>
<dbReference type="EMBL" id="JADEWN010000014">
    <property type="protein sequence ID" value="MBE9190301.1"/>
    <property type="molecule type" value="Genomic_DNA"/>
</dbReference>
<name>A0ABR9UPU7_9CHRO</name>
<evidence type="ECO:0000313" key="2">
    <source>
        <dbReference type="EMBL" id="MBE9190301.1"/>
    </source>
</evidence>
<reference evidence="2 5" key="1">
    <citation type="submission" date="2020-10" db="EMBL/GenBank/DDBJ databases">
        <authorList>
            <person name="Castelo-Branco R."/>
            <person name="Eusebio N."/>
            <person name="Adriana R."/>
            <person name="Vieira A."/>
            <person name="Brugerolle De Fraissinette N."/>
            <person name="Rezende De Castro R."/>
            <person name="Schneider M.P."/>
            <person name="Vasconcelos V."/>
            <person name="Leao P.N."/>
        </authorList>
    </citation>
    <scope>NUCLEOTIDE SEQUENCE [LARGE SCALE GENOMIC DNA]</scope>
    <source>
        <strain evidence="2 5">LEGE 06123</strain>
    </source>
</reference>
<evidence type="ECO:0000313" key="5">
    <source>
        <dbReference type="Proteomes" id="UP000651156"/>
    </source>
</evidence>
<feature type="region of interest" description="Disordered" evidence="1">
    <location>
        <begin position="1"/>
        <end position="21"/>
    </location>
</feature>
<dbReference type="EMBL" id="JADEWN010000109">
    <property type="protein sequence ID" value="MBE9193600.1"/>
    <property type="molecule type" value="Genomic_DNA"/>
</dbReference>
<evidence type="ECO:0000313" key="4">
    <source>
        <dbReference type="EMBL" id="MBE9193600.1"/>
    </source>
</evidence>
<proteinExistence type="predicted"/>
<dbReference type="PANTHER" id="PTHR33293">
    <property type="entry name" value="INSERTION ELEMENT IS1 1 PROTEIN INSB-RELATED"/>
    <property type="match status" value="1"/>
</dbReference>
<evidence type="ECO:0000313" key="3">
    <source>
        <dbReference type="EMBL" id="MBE9193519.1"/>
    </source>
</evidence>
<dbReference type="NCBIfam" id="NF033558">
    <property type="entry name" value="transpos_IS1"/>
    <property type="match status" value="1"/>
</dbReference>
<dbReference type="Proteomes" id="UP000651156">
    <property type="component" value="Unassembled WGS sequence"/>
</dbReference>
<comment type="caution">
    <text evidence="2">The sequence shown here is derived from an EMBL/GenBank/DDBJ whole genome shotgun (WGS) entry which is preliminary data.</text>
</comment>
<dbReference type="EMBL" id="JADEWN010000100">
    <property type="protein sequence ID" value="MBE9193519.1"/>
    <property type="molecule type" value="Genomic_DNA"/>
</dbReference>
<dbReference type="SUPFAM" id="SSF46689">
    <property type="entry name" value="Homeodomain-like"/>
    <property type="match status" value="1"/>
</dbReference>
<dbReference type="InterPro" id="IPR009057">
    <property type="entry name" value="Homeodomain-like_sf"/>
</dbReference>
<keyword evidence="5" id="KW-1185">Reference proteome</keyword>
<feature type="compositionally biased region" description="Basic and acidic residues" evidence="1">
    <location>
        <begin position="10"/>
        <end position="21"/>
    </location>
</feature>
<dbReference type="InterPro" id="IPR051354">
    <property type="entry name" value="Transposase_27_IS1"/>
</dbReference>
<accession>A0ABR9UPU7</accession>
<evidence type="ECO:0000256" key="1">
    <source>
        <dbReference type="SAM" id="MobiDB-lite"/>
    </source>
</evidence>
<dbReference type="InterPro" id="IPR005063">
    <property type="entry name" value="Transposase_27"/>
</dbReference>
<protein>
    <submittedName>
        <fullName evidence="2">IS1 family transposase</fullName>
    </submittedName>
</protein>
<organism evidence="2 5">
    <name type="scientific">Gloeocapsopsis crepidinum LEGE 06123</name>
    <dbReference type="NCBI Taxonomy" id="588587"/>
    <lineage>
        <taxon>Bacteria</taxon>
        <taxon>Bacillati</taxon>
        <taxon>Cyanobacteriota</taxon>
        <taxon>Cyanophyceae</taxon>
        <taxon>Oscillatoriophycideae</taxon>
        <taxon>Chroococcales</taxon>
        <taxon>Chroococcaceae</taxon>
        <taxon>Gloeocapsopsis</taxon>
    </lineage>
</organism>
<dbReference type="RefSeq" id="WP_193931492.1">
    <property type="nucleotide sequence ID" value="NZ_CAWPMZ010000001.1"/>
</dbReference>